<protein>
    <recommendedName>
        <fullName evidence="2 9">Tryptophan--tRNA ligase</fullName>
        <ecNumber evidence="2 9">6.1.1.2</ecNumber>
    </recommendedName>
</protein>
<evidence type="ECO:0000256" key="1">
    <source>
        <dbReference type="ARBA" id="ARBA00005594"/>
    </source>
</evidence>
<comment type="similarity">
    <text evidence="1 10">Belongs to the class-I aminoacyl-tRNA synthetase family.</text>
</comment>
<dbReference type="PANTHER" id="PTHR43766">
    <property type="entry name" value="TRYPTOPHAN--TRNA LIGASE, MITOCHONDRIAL"/>
    <property type="match status" value="1"/>
</dbReference>
<gene>
    <name evidence="11" type="ORF">A3I42_01910</name>
</gene>
<keyword evidence="4 10" id="KW-0547">Nucleotide-binding</keyword>
<proteinExistence type="inferred from homology"/>
<dbReference type="Pfam" id="PF00579">
    <property type="entry name" value="tRNA-synt_1b"/>
    <property type="match status" value="1"/>
</dbReference>
<accession>A0A1F7VBP2</accession>
<keyword evidence="7 10" id="KW-0030">Aminoacyl-tRNA synthetase</keyword>
<dbReference type="GO" id="GO:0006436">
    <property type="term" value="P:tryptophanyl-tRNA aminoacylation"/>
    <property type="evidence" value="ECO:0007669"/>
    <property type="project" value="UniProtKB-UniRule"/>
</dbReference>
<dbReference type="EC" id="6.1.1.2" evidence="2 9"/>
<dbReference type="InterPro" id="IPR001412">
    <property type="entry name" value="aa-tRNA-synth_I_CS"/>
</dbReference>
<keyword evidence="3 10" id="KW-0436">Ligase</keyword>
<keyword evidence="6 10" id="KW-0648">Protein biosynthesis</keyword>
<evidence type="ECO:0000256" key="7">
    <source>
        <dbReference type="ARBA" id="ARBA00023146"/>
    </source>
</evidence>
<dbReference type="SUPFAM" id="SSF52374">
    <property type="entry name" value="Nucleotidylyl transferase"/>
    <property type="match status" value="1"/>
</dbReference>
<evidence type="ECO:0000256" key="9">
    <source>
        <dbReference type="NCBIfam" id="TIGR00233"/>
    </source>
</evidence>
<evidence type="ECO:0000256" key="8">
    <source>
        <dbReference type="ARBA" id="ARBA00049929"/>
    </source>
</evidence>
<dbReference type="EMBL" id="MGER01000075">
    <property type="protein sequence ID" value="OGL87558.1"/>
    <property type="molecule type" value="Genomic_DNA"/>
</dbReference>
<dbReference type="CDD" id="cd00806">
    <property type="entry name" value="TrpRS_core"/>
    <property type="match status" value="1"/>
</dbReference>
<evidence type="ECO:0000313" key="12">
    <source>
        <dbReference type="Proteomes" id="UP000178264"/>
    </source>
</evidence>
<evidence type="ECO:0000313" key="11">
    <source>
        <dbReference type="EMBL" id="OGL87558.1"/>
    </source>
</evidence>
<dbReference type="GO" id="GO:0005524">
    <property type="term" value="F:ATP binding"/>
    <property type="evidence" value="ECO:0007669"/>
    <property type="project" value="UniProtKB-KW"/>
</dbReference>
<dbReference type="InterPro" id="IPR014729">
    <property type="entry name" value="Rossmann-like_a/b/a_fold"/>
</dbReference>
<evidence type="ECO:0000256" key="10">
    <source>
        <dbReference type="RuleBase" id="RU363036"/>
    </source>
</evidence>
<comment type="catalytic activity">
    <reaction evidence="8">
        <text>tRNA(Trp) + L-tryptophan + ATP = L-tryptophyl-tRNA(Trp) + AMP + diphosphate + H(+)</text>
        <dbReference type="Rhea" id="RHEA:24080"/>
        <dbReference type="Rhea" id="RHEA-COMP:9671"/>
        <dbReference type="Rhea" id="RHEA-COMP:9705"/>
        <dbReference type="ChEBI" id="CHEBI:15378"/>
        <dbReference type="ChEBI" id="CHEBI:30616"/>
        <dbReference type="ChEBI" id="CHEBI:33019"/>
        <dbReference type="ChEBI" id="CHEBI:57912"/>
        <dbReference type="ChEBI" id="CHEBI:78442"/>
        <dbReference type="ChEBI" id="CHEBI:78535"/>
        <dbReference type="ChEBI" id="CHEBI:456215"/>
        <dbReference type="EC" id="6.1.1.2"/>
    </reaction>
</comment>
<sequence length="335" mass="37630">MPTTKKRILTGDRPTGKLHLGHYAGSLANRVSLQDVYDTFIMVADVQALTDNFNHPEFVRQHVREVVMDNLAVGIDPSRATLFIQSLVPEIAELTVFFSNLVTLQRLQRNPTVKTEIQEKGRLFKGGKVTYGFLGYPISQAADILFCRAHLVPVGEDQLPMIEQTREIAEKFNAIYGDVFPLPEAKMSSLGRLAGLDGRKMSKSMNNAIYLSDDPAAVQDKIKTARTDSGSEIKFDPEQKPEIANLMTYYKLVTGMDMKAIEQDFANIKSYATFKEQLAKAISAFLAPIQEKRKEYEKDPARVDDILRAGTARALQEAKTTMALVREKMKIDYFI</sequence>
<evidence type="ECO:0000256" key="4">
    <source>
        <dbReference type="ARBA" id="ARBA00022741"/>
    </source>
</evidence>
<name>A0A1F7VBP2_9BACT</name>
<dbReference type="PANTHER" id="PTHR43766:SF1">
    <property type="entry name" value="TRYPTOPHAN--TRNA LIGASE, MITOCHONDRIAL"/>
    <property type="match status" value="1"/>
</dbReference>
<evidence type="ECO:0000256" key="3">
    <source>
        <dbReference type="ARBA" id="ARBA00022598"/>
    </source>
</evidence>
<evidence type="ECO:0000256" key="2">
    <source>
        <dbReference type="ARBA" id="ARBA00013161"/>
    </source>
</evidence>
<dbReference type="GO" id="GO:0004830">
    <property type="term" value="F:tryptophan-tRNA ligase activity"/>
    <property type="evidence" value="ECO:0007669"/>
    <property type="project" value="UniProtKB-UniRule"/>
</dbReference>
<dbReference type="PRINTS" id="PR01039">
    <property type="entry name" value="TRNASYNTHTRP"/>
</dbReference>
<keyword evidence="5 10" id="KW-0067">ATP-binding</keyword>
<dbReference type="GO" id="GO:0005829">
    <property type="term" value="C:cytosol"/>
    <property type="evidence" value="ECO:0007669"/>
    <property type="project" value="TreeGrafter"/>
</dbReference>
<reference evidence="11 12" key="1">
    <citation type="journal article" date="2016" name="Nat. Commun.">
        <title>Thousands of microbial genomes shed light on interconnected biogeochemical processes in an aquifer system.</title>
        <authorList>
            <person name="Anantharaman K."/>
            <person name="Brown C.T."/>
            <person name="Hug L.A."/>
            <person name="Sharon I."/>
            <person name="Castelle C.J."/>
            <person name="Probst A.J."/>
            <person name="Thomas B.C."/>
            <person name="Singh A."/>
            <person name="Wilkins M.J."/>
            <person name="Karaoz U."/>
            <person name="Brodie E.L."/>
            <person name="Williams K.H."/>
            <person name="Hubbard S.S."/>
            <person name="Banfield J.F."/>
        </authorList>
    </citation>
    <scope>NUCLEOTIDE SEQUENCE [LARGE SCALE GENOMIC DNA]</scope>
</reference>
<dbReference type="Gene3D" id="3.40.50.620">
    <property type="entry name" value="HUPs"/>
    <property type="match status" value="1"/>
</dbReference>
<dbReference type="Gene3D" id="1.10.240.10">
    <property type="entry name" value="Tyrosyl-Transfer RNA Synthetase"/>
    <property type="match status" value="1"/>
</dbReference>
<dbReference type="PROSITE" id="PS00178">
    <property type="entry name" value="AA_TRNA_LIGASE_I"/>
    <property type="match status" value="1"/>
</dbReference>
<dbReference type="NCBIfam" id="TIGR00233">
    <property type="entry name" value="trpS"/>
    <property type="match status" value="1"/>
</dbReference>
<dbReference type="InterPro" id="IPR002306">
    <property type="entry name" value="Trp-tRNA-ligase"/>
</dbReference>
<dbReference type="InterPro" id="IPR050203">
    <property type="entry name" value="Trp-tRNA_synthetase"/>
</dbReference>
<evidence type="ECO:0000256" key="5">
    <source>
        <dbReference type="ARBA" id="ARBA00022840"/>
    </source>
</evidence>
<dbReference type="FunFam" id="1.10.240.10:FF:000005">
    <property type="entry name" value="Tryptophan--tRNA ligase"/>
    <property type="match status" value="1"/>
</dbReference>
<dbReference type="InterPro" id="IPR002305">
    <property type="entry name" value="aa-tRNA-synth_Ic"/>
</dbReference>
<dbReference type="AlphaFoldDB" id="A0A1F7VBP2"/>
<evidence type="ECO:0000256" key="6">
    <source>
        <dbReference type="ARBA" id="ARBA00022917"/>
    </source>
</evidence>
<dbReference type="Proteomes" id="UP000178264">
    <property type="component" value="Unassembled WGS sequence"/>
</dbReference>
<comment type="caution">
    <text evidence="11">The sequence shown here is derived from an EMBL/GenBank/DDBJ whole genome shotgun (WGS) entry which is preliminary data.</text>
</comment>
<organism evidence="11 12">
    <name type="scientific">Candidatus Uhrbacteria bacterium RIFCSPLOWO2_02_FULL_49_11</name>
    <dbReference type="NCBI Taxonomy" id="1802409"/>
    <lineage>
        <taxon>Bacteria</taxon>
        <taxon>Candidatus Uhriibacteriota</taxon>
    </lineage>
</organism>